<dbReference type="EMBL" id="JAVDQY010000003">
    <property type="protein sequence ID" value="MDR6527426.1"/>
    <property type="molecule type" value="Genomic_DNA"/>
</dbReference>
<proteinExistence type="predicted"/>
<dbReference type="InterPro" id="IPR058240">
    <property type="entry name" value="rSAM_sf"/>
</dbReference>
<evidence type="ECO:0000313" key="8">
    <source>
        <dbReference type="EMBL" id="MDR6527426.1"/>
    </source>
</evidence>
<dbReference type="NCBIfam" id="TIGR04085">
    <property type="entry name" value="rSAM_more_4Fe4S"/>
    <property type="match status" value="1"/>
</dbReference>
<dbReference type="SUPFAM" id="SSF102114">
    <property type="entry name" value="Radical SAM enzymes"/>
    <property type="match status" value="1"/>
</dbReference>
<dbReference type="PANTHER" id="PTHR43787">
    <property type="entry name" value="FEMO COFACTOR BIOSYNTHESIS PROTEIN NIFB-RELATED"/>
    <property type="match status" value="1"/>
</dbReference>
<dbReference type="InterPro" id="IPR007197">
    <property type="entry name" value="rSAM"/>
</dbReference>
<keyword evidence="2" id="KW-0004">4Fe-4S</keyword>
<evidence type="ECO:0000313" key="9">
    <source>
        <dbReference type="Proteomes" id="UP001184861"/>
    </source>
</evidence>
<evidence type="ECO:0000256" key="5">
    <source>
        <dbReference type="ARBA" id="ARBA00023004"/>
    </source>
</evidence>
<dbReference type="PROSITE" id="PS51918">
    <property type="entry name" value="RADICAL_SAM"/>
    <property type="match status" value="1"/>
</dbReference>
<feature type="domain" description="Radical SAM core" evidence="7">
    <location>
        <begin position="88"/>
        <end position="322"/>
    </location>
</feature>
<dbReference type="GO" id="GO:0051539">
    <property type="term" value="F:4 iron, 4 sulfur cluster binding"/>
    <property type="evidence" value="ECO:0007669"/>
    <property type="project" value="UniProtKB-KW"/>
</dbReference>
<protein>
    <recommendedName>
        <fullName evidence="7">Radical SAM core domain-containing protein</fullName>
    </recommendedName>
</protein>
<dbReference type="Pfam" id="PF04055">
    <property type="entry name" value="Radical_SAM"/>
    <property type="match status" value="1"/>
</dbReference>
<keyword evidence="4" id="KW-0479">Metal-binding</keyword>
<evidence type="ECO:0000259" key="7">
    <source>
        <dbReference type="PROSITE" id="PS51918"/>
    </source>
</evidence>
<reference evidence="8" key="1">
    <citation type="submission" date="2023-07" db="EMBL/GenBank/DDBJ databases">
        <title>Sorghum-associated microbial communities from plants grown in Nebraska, USA.</title>
        <authorList>
            <person name="Schachtman D."/>
        </authorList>
    </citation>
    <scope>NUCLEOTIDE SEQUENCE</scope>
    <source>
        <strain evidence="8">DS2360</strain>
    </source>
</reference>
<evidence type="ECO:0000256" key="6">
    <source>
        <dbReference type="ARBA" id="ARBA00023014"/>
    </source>
</evidence>
<dbReference type="GO" id="GO:0046872">
    <property type="term" value="F:metal ion binding"/>
    <property type="evidence" value="ECO:0007669"/>
    <property type="project" value="UniProtKB-KW"/>
</dbReference>
<organism evidence="8 9">
    <name type="scientific">Chryseobacterium rhizosphaerae</name>
    <dbReference type="NCBI Taxonomy" id="395937"/>
    <lineage>
        <taxon>Bacteria</taxon>
        <taxon>Pseudomonadati</taxon>
        <taxon>Bacteroidota</taxon>
        <taxon>Flavobacteriia</taxon>
        <taxon>Flavobacteriales</taxon>
        <taxon>Weeksellaceae</taxon>
        <taxon>Chryseobacterium group</taxon>
        <taxon>Chryseobacterium</taxon>
    </lineage>
</organism>
<dbReference type="CDD" id="cd01335">
    <property type="entry name" value="Radical_SAM"/>
    <property type="match status" value="1"/>
</dbReference>
<evidence type="ECO:0000256" key="2">
    <source>
        <dbReference type="ARBA" id="ARBA00022485"/>
    </source>
</evidence>
<evidence type="ECO:0000256" key="1">
    <source>
        <dbReference type="ARBA" id="ARBA00001966"/>
    </source>
</evidence>
<keyword evidence="6" id="KW-0411">Iron-sulfur</keyword>
<comment type="cofactor">
    <cofactor evidence="1">
        <name>[4Fe-4S] cluster</name>
        <dbReference type="ChEBI" id="CHEBI:49883"/>
    </cofactor>
</comment>
<dbReference type="InterPro" id="IPR013785">
    <property type="entry name" value="Aldolase_TIM"/>
</dbReference>
<dbReference type="GO" id="GO:0003824">
    <property type="term" value="F:catalytic activity"/>
    <property type="evidence" value="ECO:0007669"/>
    <property type="project" value="InterPro"/>
</dbReference>
<dbReference type="AlphaFoldDB" id="A0AAE3YC45"/>
<accession>A0AAE3YC45</accession>
<dbReference type="InterPro" id="IPR023885">
    <property type="entry name" value="4Fe4S-binding_SPASM_dom"/>
</dbReference>
<keyword evidence="3" id="KW-0949">S-adenosyl-L-methionine</keyword>
<name>A0AAE3YC45_9FLAO</name>
<dbReference type="RefSeq" id="WP_309946826.1">
    <property type="nucleotide sequence ID" value="NZ_JAVDQY010000003.1"/>
</dbReference>
<sequence length="437" mass="51271">MTELKASQYNLSFNYEDKIIAYNSMSDQFLVLDPLLHDLFMAAIHEEDLPALKDIHEDLFLLLQKKGFIIPDTKNEYEEIKKISFNHDFNDENYELIINPTMNCNFKCWYCYETHIKDSRINDETKNKITKHIEQTIIRKQGVIKNFSLNWFGGEPLLYFNPIIKDILESIYPLMVSNNINFHSSFTTNGLLISQELLDVGKKYGIKQFQITLDGHRERHNKVRYISIQKGSYDKILENIKLCLKNSFVVTVRINISEETISDLVKIIDDFKDINNFEKQYLNFSFHEVWQEEKELTADISNIVDQFRAHGLVCAYKGEHIATITNSCYADKFNHATINYNGDVFKCTARDFKTSSKEGYLADTGEIIWNETFQKRVFDSRFSNPPCFSCKILPLCNGGCSQHRLENFGKDYCIHNYDENRKLEIIKQKFYTRLIHT</sequence>
<gene>
    <name evidence="8" type="ORF">J2787_002818</name>
</gene>
<dbReference type="Gene3D" id="3.20.20.70">
    <property type="entry name" value="Aldolase class I"/>
    <property type="match status" value="1"/>
</dbReference>
<dbReference type="Proteomes" id="UP001184861">
    <property type="component" value="Unassembled WGS sequence"/>
</dbReference>
<dbReference type="PANTHER" id="PTHR43787:SF3">
    <property type="entry name" value="ARYLSULFATASE REGULATORY PROTEIN"/>
    <property type="match status" value="1"/>
</dbReference>
<comment type="caution">
    <text evidence="8">The sequence shown here is derived from an EMBL/GenBank/DDBJ whole genome shotgun (WGS) entry which is preliminary data.</text>
</comment>
<evidence type="ECO:0000256" key="3">
    <source>
        <dbReference type="ARBA" id="ARBA00022691"/>
    </source>
</evidence>
<keyword evidence="5" id="KW-0408">Iron</keyword>
<dbReference type="SFLD" id="SFLDS00029">
    <property type="entry name" value="Radical_SAM"/>
    <property type="match status" value="1"/>
</dbReference>
<evidence type="ECO:0000256" key="4">
    <source>
        <dbReference type="ARBA" id="ARBA00022723"/>
    </source>
</evidence>
<dbReference type="SFLD" id="SFLDG01067">
    <property type="entry name" value="SPASM/twitch_domain_containing"/>
    <property type="match status" value="1"/>
</dbReference>